<dbReference type="OrthoDB" id="4295522at2"/>
<dbReference type="RefSeq" id="WP_094943428.1">
    <property type="nucleotide sequence ID" value="NZ_NOKQ01000220.1"/>
</dbReference>
<dbReference type="AlphaFoldDB" id="A0A264W3G0"/>
<gene>
    <name evidence="2" type="ORF">CF394_10155</name>
</gene>
<keyword evidence="3" id="KW-1185">Reference proteome</keyword>
<protein>
    <submittedName>
        <fullName evidence="2">DinB superfamily protein</fullName>
    </submittedName>
</protein>
<evidence type="ECO:0000259" key="1">
    <source>
        <dbReference type="Pfam" id="PF12867"/>
    </source>
</evidence>
<dbReference type="Gene3D" id="1.20.120.450">
    <property type="entry name" value="dinb family like domain"/>
    <property type="match status" value="1"/>
</dbReference>
<evidence type="ECO:0000313" key="3">
    <source>
        <dbReference type="Proteomes" id="UP000217065"/>
    </source>
</evidence>
<name>A0A264W3G0_9BACL</name>
<organism evidence="2 3">
    <name type="scientific">Tetzosporium hominis</name>
    <dbReference type="NCBI Taxonomy" id="2020506"/>
    <lineage>
        <taxon>Bacteria</taxon>
        <taxon>Bacillati</taxon>
        <taxon>Bacillota</taxon>
        <taxon>Bacilli</taxon>
        <taxon>Bacillales</taxon>
        <taxon>Caryophanaceae</taxon>
        <taxon>Tetzosporium</taxon>
    </lineage>
</organism>
<dbReference type="InterPro" id="IPR024775">
    <property type="entry name" value="DinB-like"/>
</dbReference>
<reference evidence="2 3" key="1">
    <citation type="submission" date="2017-07" db="EMBL/GenBank/DDBJ databases">
        <title>Tetzosporium hominis gen.nov. sp.nov.</title>
        <authorList>
            <person name="Tetz G."/>
            <person name="Tetz V."/>
        </authorList>
    </citation>
    <scope>NUCLEOTIDE SEQUENCE [LARGE SCALE GENOMIC DNA]</scope>
    <source>
        <strain evidence="2 3">VT-49</strain>
    </source>
</reference>
<dbReference type="EMBL" id="NOKQ01000220">
    <property type="protein sequence ID" value="OZS77567.1"/>
    <property type="molecule type" value="Genomic_DNA"/>
</dbReference>
<dbReference type="Proteomes" id="UP000217065">
    <property type="component" value="Unassembled WGS sequence"/>
</dbReference>
<dbReference type="Pfam" id="PF12867">
    <property type="entry name" value="DinB_2"/>
    <property type="match status" value="1"/>
</dbReference>
<evidence type="ECO:0000313" key="2">
    <source>
        <dbReference type="EMBL" id="OZS77567.1"/>
    </source>
</evidence>
<dbReference type="InterPro" id="IPR034660">
    <property type="entry name" value="DinB/YfiT-like"/>
</dbReference>
<accession>A0A264W3G0</accession>
<sequence>MEPYLASHLDTTRALTLKVLDATPEDLLDVIPQGYSNSIRWNLGHIVYIQERLAYEVAGKPIHLPEVYARLFAAGTKPADWQEEPPTLAEIRAQLVAQTARIKESHQGDLNVSLPHPFTNKSGITFDTVGGCLLFSFFHEALHLNTIRHYLRQLKQK</sequence>
<feature type="domain" description="DinB-like" evidence="1">
    <location>
        <begin position="8"/>
        <end position="147"/>
    </location>
</feature>
<dbReference type="SUPFAM" id="SSF109854">
    <property type="entry name" value="DinB/YfiT-like putative metalloenzymes"/>
    <property type="match status" value="1"/>
</dbReference>
<proteinExistence type="predicted"/>
<comment type="caution">
    <text evidence="2">The sequence shown here is derived from an EMBL/GenBank/DDBJ whole genome shotgun (WGS) entry which is preliminary data.</text>
</comment>